<keyword evidence="2" id="KW-1185">Reference proteome</keyword>
<name>A0A518HQ41_9BACT</name>
<dbReference type="EMBL" id="CP037423">
    <property type="protein sequence ID" value="QDV42960.1"/>
    <property type="molecule type" value="Genomic_DNA"/>
</dbReference>
<dbReference type="KEGG" id="snep:Enr13x_28120"/>
<accession>A0A518HQ41</accession>
<protein>
    <submittedName>
        <fullName evidence="1">Uncharacterized protein</fullName>
    </submittedName>
</protein>
<gene>
    <name evidence="1" type="ORF">Enr13x_28120</name>
</gene>
<dbReference type="Proteomes" id="UP000319004">
    <property type="component" value="Chromosome"/>
</dbReference>
<evidence type="ECO:0000313" key="2">
    <source>
        <dbReference type="Proteomes" id="UP000319004"/>
    </source>
</evidence>
<evidence type="ECO:0000313" key="1">
    <source>
        <dbReference type="EMBL" id="QDV42960.1"/>
    </source>
</evidence>
<sequence length="191" mass="21814">MGRLKRNLVRSHHCAVRLTFPDSTSGTSSIMRRLSICPRVEKRGCRIVAKTAWRLRILLIGLAVREVEIAPQAETVFLHSRYLCFLRRHHVFPYGDIEAITYGYHDNTMGASWSAHDSSDWFNVGLRLVGGKEIHLFHFIGDGTFTNNSVFPDWMYWGECVLDVEGSQERESKAFVELLSTMVRVQVVPSS</sequence>
<reference evidence="1 2" key="1">
    <citation type="submission" date="2019-03" db="EMBL/GenBank/DDBJ databases">
        <title>Deep-cultivation of Planctomycetes and their phenomic and genomic characterization uncovers novel biology.</title>
        <authorList>
            <person name="Wiegand S."/>
            <person name="Jogler M."/>
            <person name="Boedeker C."/>
            <person name="Pinto D."/>
            <person name="Vollmers J."/>
            <person name="Rivas-Marin E."/>
            <person name="Kohn T."/>
            <person name="Peeters S.H."/>
            <person name="Heuer A."/>
            <person name="Rast P."/>
            <person name="Oberbeckmann S."/>
            <person name="Bunk B."/>
            <person name="Jeske O."/>
            <person name="Meyerdierks A."/>
            <person name="Storesund J.E."/>
            <person name="Kallscheuer N."/>
            <person name="Luecker S."/>
            <person name="Lage O.M."/>
            <person name="Pohl T."/>
            <person name="Merkel B.J."/>
            <person name="Hornburger P."/>
            <person name="Mueller R.-W."/>
            <person name="Bruemmer F."/>
            <person name="Labrenz M."/>
            <person name="Spormann A.M."/>
            <person name="Op den Camp H."/>
            <person name="Overmann J."/>
            <person name="Amann R."/>
            <person name="Jetten M.S.M."/>
            <person name="Mascher T."/>
            <person name="Medema M.H."/>
            <person name="Devos D.P."/>
            <person name="Kaster A.-K."/>
            <person name="Ovreas L."/>
            <person name="Rohde M."/>
            <person name="Galperin M.Y."/>
            <person name="Jogler C."/>
        </authorList>
    </citation>
    <scope>NUCLEOTIDE SEQUENCE [LARGE SCALE GENOMIC DNA]</scope>
    <source>
        <strain evidence="1 2">Enr13</strain>
    </source>
</reference>
<organism evidence="1 2">
    <name type="scientific">Stieleria neptunia</name>
    <dbReference type="NCBI Taxonomy" id="2527979"/>
    <lineage>
        <taxon>Bacteria</taxon>
        <taxon>Pseudomonadati</taxon>
        <taxon>Planctomycetota</taxon>
        <taxon>Planctomycetia</taxon>
        <taxon>Pirellulales</taxon>
        <taxon>Pirellulaceae</taxon>
        <taxon>Stieleria</taxon>
    </lineage>
</organism>
<dbReference type="AlphaFoldDB" id="A0A518HQ41"/>
<proteinExistence type="predicted"/>